<gene>
    <name evidence="1" type="ORF">SPELUC_LOCUS9200</name>
</gene>
<keyword evidence="2" id="KW-1185">Reference proteome</keyword>
<comment type="caution">
    <text evidence="1">The sequence shown here is derived from an EMBL/GenBank/DDBJ whole genome shotgun (WGS) entry which is preliminary data.</text>
</comment>
<organism evidence="1 2">
    <name type="scientific">Cetraspora pellucida</name>
    <dbReference type="NCBI Taxonomy" id="1433469"/>
    <lineage>
        <taxon>Eukaryota</taxon>
        <taxon>Fungi</taxon>
        <taxon>Fungi incertae sedis</taxon>
        <taxon>Mucoromycota</taxon>
        <taxon>Glomeromycotina</taxon>
        <taxon>Glomeromycetes</taxon>
        <taxon>Diversisporales</taxon>
        <taxon>Gigasporaceae</taxon>
        <taxon>Cetraspora</taxon>
    </lineage>
</organism>
<dbReference type="EMBL" id="CAJVPW010015116">
    <property type="protein sequence ID" value="CAG8659073.1"/>
    <property type="molecule type" value="Genomic_DNA"/>
</dbReference>
<proteinExistence type="predicted"/>
<feature type="non-terminal residue" evidence="1">
    <location>
        <position position="46"/>
    </location>
</feature>
<dbReference type="Proteomes" id="UP000789366">
    <property type="component" value="Unassembled WGS sequence"/>
</dbReference>
<protein>
    <submittedName>
        <fullName evidence="1">15046_t:CDS:1</fullName>
    </submittedName>
</protein>
<sequence>MNVIYALCRRYDGNETEEDCITPAVGFIQEAKKYQELGLSSMKIDW</sequence>
<name>A0ACA9NI78_9GLOM</name>
<reference evidence="1" key="1">
    <citation type="submission" date="2021-06" db="EMBL/GenBank/DDBJ databases">
        <authorList>
            <person name="Kallberg Y."/>
            <person name="Tangrot J."/>
            <person name="Rosling A."/>
        </authorList>
    </citation>
    <scope>NUCLEOTIDE SEQUENCE</scope>
    <source>
        <strain evidence="1">28 12/20/2015</strain>
    </source>
</reference>
<accession>A0ACA9NI78</accession>
<evidence type="ECO:0000313" key="2">
    <source>
        <dbReference type="Proteomes" id="UP000789366"/>
    </source>
</evidence>
<evidence type="ECO:0000313" key="1">
    <source>
        <dbReference type="EMBL" id="CAG8659073.1"/>
    </source>
</evidence>